<keyword evidence="1" id="KW-0472">Membrane</keyword>
<sequence>MVNIRPLAEQARMKHRHWGLLVSFVLAVLLPLMVTIWYLWAVSIDQYASTTGFTVRKEEAANASDIVGGLAQFAGGSTGSDTDILYEFIQSQELVNTIDARLDVIGHYSAYWGRDPLFSLWPSADAEDLLWYWQRVVRISYDQSSGLIELRVLAFEPDYAQKLAQAIVDESQKMINALSAQAREDAMRYARADLDDAVVRLKKAREALTSFRTRTQIVDPESDLQGRMGVLNNLQQQLAQALIEYDLLVGGINPSDPRLEQAQKRIQVIRERIAAERANFATDHGELGQVGEDYPNLIAEYESLTVDREFAEETYRASLAAVDVARANASRQSRYLATYVRPTSAESSEFPRRFMLAGLTALFLVLGWSIIALIYYSIRDRH</sequence>
<accession>A0ABS5HMN8</accession>
<name>A0ABS5HMN8_9RHOB</name>
<proteinExistence type="predicted"/>
<evidence type="ECO:0000256" key="1">
    <source>
        <dbReference type="SAM" id="Phobius"/>
    </source>
</evidence>
<dbReference type="InterPro" id="IPR050445">
    <property type="entry name" value="Bact_polysacc_biosynth/exp"/>
</dbReference>
<evidence type="ECO:0000313" key="3">
    <source>
        <dbReference type="Proteomes" id="UP001195941"/>
    </source>
</evidence>
<keyword evidence="2" id="KW-0762">Sugar transport</keyword>
<dbReference type="RefSeq" id="WP_212699594.1">
    <property type="nucleotide sequence ID" value="NZ_JADMKU010000002.1"/>
</dbReference>
<feature type="transmembrane region" description="Helical" evidence="1">
    <location>
        <begin position="354"/>
        <end position="376"/>
    </location>
</feature>
<comment type="caution">
    <text evidence="2">The sequence shown here is derived from an EMBL/GenBank/DDBJ whole genome shotgun (WGS) entry which is preliminary data.</text>
</comment>
<keyword evidence="3" id="KW-1185">Reference proteome</keyword>
<keyword evidence="2" id="KW-0813">Transport</keyword>
<feature type="transmembrane region" description="Helical" evidence="1">
    <location>
        <begin position="20"/>
        <end position="40"/>
    </location>
</feature>
<dbReference type="PANTHER" id="PTHR32309">
    <property type="entry name" value="TYROSINE-PROTEIN KINASE"/>
    <property type="match status" value="1"/>
</dbReference>
<dbReference type="EMBL" id="JADMKU010000002">
    <property type="protein sequence ID" value="MBR9650081.1"/>
    <property type="molecule type" value="Genomic_DNA"/>
</dbReference>
<dbReference type="Proteomes" id="UP001195941">
    <property type="component" value="Unassembled WGS sequence"/>
</dbReference>
<dbReference type="PANTHER" id="PTHR32309:SF13">
    <property type="entry name" value="FERRIC ENTEROBACTIN TRANSPORT PROTEIN FEPE"/>
    <property type="match status" value="1"/>
</dbReference>
<protein>
    <submittedName>
        <fullName evidence="2">Sugar transporter</fullName>
    </submittedName>
</protein>
<gene>
    <name evidence="2" type="ORF">IT775_02955</name>
</gene>
<organism evidence="2 3">
    <name type="scientific">Thalassovita aquimarina</name>
    <dbReference type="NCBI Taxonomy" id="2785917"/>
    <lineage>
        <taxon>Bacteria</taxon>
        <taxon>Pseudomonadati</taxon>
        <taxon>Pseudomonadota</taxon>
        <taxon>Alphaproteobacteria</taxon>
        <taxon>Rhodobacterales</taxon>
        <taxon>Roseobacteraceae</taxon>
        <taxon>Thalassovita</taxon>
    </lineage>
</organism>
<keyword evidence="1" id="KW-0812">Transmembrane</keyword>
<keyword evidence="1" id="KW-1133">Transmembrane helix</keyword>
<reference evidence="2 3" key="1">
    <citation type="journal article" date="2021" name="Arch. Microbiol.">
        <title>Thalassobius aquimarinus sp. nov., isolated from the Sea of Japan seashore.</title>
        <authorList>
            <person name="Kurilenko V.V."/>
            <person name="Romanenko L.A."/>
            <person name="Chernysheva N.Y."/>
            <person name="Velansky P.V."/>
            <person name="Tekutyeva L.A."/>
            <person name="Isaeva M.P."/>
            <person name="Mikhailov V.V."/>
        </authorList>
    </citation>
    <scope>NUCLEOTIDE SEQUENCE [LARGE SCALE GENOMIC DNA]</scope>
    <source>
        <strain evidence="2 3">KMM 8518</strain>
    </source>
</reference>
<evidence type="ECO:0000313" key="2">
    <source>
        <dbReference type="EMBL" id="MBR9650081.1"/>
    </source>
</evidence>